<feature type="domain" description="Complementary sex determiner C-terminal" evidence="2">
    <location>
        <begin position="534"/>
        <end position="605"/>
    </location>
</feature>
<reference evidence="4 5" key="1">
    <citation type="submission" date="2015-07" db="EMBL/GenBank/DDBJ databases">
        <title>The genome of Habropoda laboriosa.</title>
        <authorList>
            <person name="Pan H."/>
            <person name="Kapheim K."/>
        </authorList>
    </citation>
    <scope>NUCLEOTIDE SEQUENCE [LARGE SCALE GENOMIC DNA]</scope>
    <source>
        <strain evidence="4">0110345459</strain>
    </source>
</reference>
<name>A0A0L7QPI6_9HYME</name>
<feature type="compositionally biased region" description="Polar residues" evidence="1">
    <location>
        <begin position="103"/>
        <end position="112"/>
    </location>
</feature>
<feature type="region of interest" description="Disordered" evidence="1">
    <location>
        <begin position="327"/>
        <end position="352"/>
    </location>
</feature>
<accession>A0A0L7QPI6</accession>
<gene>
    <name evidence="4" type="ORF">WH47_07827</name>
</gene>
<feature type="compositionally biased region" description="Basic and acidic residues" evidence="1">
    <location>
        <begin position="245"/>
        <end position="312"/>
    </location>
</feature>
<dbReference type="EMBL" id="KQ414819">
    <property type="protein sequence ID" value="KOC60469.1"/>
    <property type="molecule type" value="Genomic_DNA"/>
</dbReference>
<dbReference type="Proteomes" id="UP000053825">
    <property type="component" value="Unassembled WGS sequence"/>
</dbReference>
<feature type="compositionally biased region" description="Basic residues" evidence="1">
    <location>
        <begin position="235"/>
        <end position="244"/>
    </location>
</feature>
<evidence type="ECO:0000256" key="1">
    <source>
        <dbReference type="SAM" id="MobiDB-lite"/>
    </source>
</evidence>
<feature type="compositionally biased region" description="Basic residues" evidence="1">
    <location>
        <begin position="472"/>
        <end position="482"/>
    </location>
</feature>
<evidence type="ECO:0008006" key="6">
    <source>
        <dbReference type="Google" id="ProtNLM"/>
    </source>
</evidence>
<dbReference type="InterPro" id="IPR021007">
    <property type="entry name" value="Sex_determ_C"/>
</dbReference>
<protein>
    <recommendedName>
        <fullName evidence="6">Feminizer</fullName>
    </recommendedName>
</protein>
<feature type="region of interest" description="Disordered" evidence="1">
    <location>
        <begin position="1"/>
        <end position="41"/>
    </location>
</feature>
<sequence>MKHDDSSYSKGDEKGRSRTEDHEKAGFYPKTEEERRRQRRREWSIQQERLRQHERLRRKKILEFEIRYARSKGLLHPRGRCFHYSCSKSKSKSPDNHHRRTSEPNAPKTSIMSEKLEPSDGTIPLFKGPEGTQVNATELRRIKVDIHRNIPGKTVAGELRRDIVNPEDVVLKRRAGEGCKPIFEREEINGGANTTEEIVEHRTIMTVNNENLENTSKTAKKYTGSSSSVRSSSHSPRRISSRHSRCTDQKHGNGESYRTDRKRGRSEDRSRKYRESYKEKGRRQPHDVKEQHLRERKSRRDYSRSRERDFHHSKLYKYHRKNRSFSYDKSYGKYRERPGERSRDSSREHRLPPAHYIEPIPVPIYYGNFPPRPIMVGPLVPIRGQVPLGGNRHPMMGPLRPFPPRFISPDMYRLRAPPNPSIYEHLERGNKEMYRTNRERDRSKDRSREYKECYVEKGRRQAEPRDVEEQHIRKRKSRSGHPRSREREQRKWERDSHHSYDKSYREYRERPRERSRERKERDRSRERRLRPAPYIEQIPVPIYYGNFAPGPVMVGPLVPIRGQVPLGGNRHPSMMGPLRLFPPRFISPDMYRLPPPLNPRFGPRYS</sequence>
<feature type="domain" description="Complementary sex determination N-terminal" evidence="3">
    <location>
        <begin position="36"/>
        <end position="174"/>
    </location>
</feature>
<dbReference type="Pfam" id="PF12278">
    <property type="entry name" value="SDP_N"/>
    <property type="match status" value="1"/>
</dbReference>
<feature type="domain" description="Complementary sex determiner C-terminal" evidence="2">
    <location>
        <begin position="355"/>
        <end position="421"/>
    </location>
</feature>
<evidence type="ECO:0000313" key="5">
    <source>
        <dbReference type="Proteomes" id="UP000053825"/>
    </source>
</evidence>
<feature type="compositionally biased region" description="Basic and acidic residues" evidence="1">
    <location>
        <begin position="424"/>
        <end position="471"/>
    </location>
</feature>
<dbReference type="Pfam" id="PF11671">
    <property type="entry name" value="Apis_Csd"/>
    <property type="match status" value="2"/>
</dbReference>
<organism evidence="4 5">
    <name type="scientific">Habropoda laboriosa</name>
    <dbReference type="NCBI Taxonomy" id="597456"/>
    <lineage>
        <taxon>Eukaryota</taxon>
        <taxon>Metazoa</taxon>
        <taxon>Ecdysozoa</taxon>
        <taxon>Arthropoda</taxon>
        <taxon>Hexapoda</taxon>
        <taxon>Insecta</taxon>
        <taxon>Pterygota</taxon>
        <taxon>Neoptera</taxon>
        <taxon>Endopterygota</taxon>
        <taxon>Hymenoptera</taxon>
        <taxon>Apocrita</taxon>
        <taxon>Aculeata</taxon>
        <taxon>Apoidea</taxon>
        <taxon>Anthophila</taxon>
        <taxon>Apidae</taxon>
        <taxon>Habropoda</taxon>
    </lineage>
</organism>
<evidence type="ECO:0000259" key="2">
    <source>
        <dbReference type="Pfam" id="PF11671"/>
    </source>
</evidence>
<feature type="compositionally biased region" description="Low complexity" evidence="1">
    <location>
        <begin position="225"/>
        <end position="234"/>
    </location>
</feature>
<feature type="compositionally biased region" description="Polar residues" evidence="1">
    <location>
        <begin position="205"/>
        <end position="217"/>
    </location>
</feature>
<dbReference type="OrthoDB" id="8194777at2759"/>
<proteinExistence type="predicted"/>
<evidence type="ECO:0000259" key="3">
    <source>
        <dbReference type="Pfam" id="PF12278"/>
    </source>
</evidence>
<feature type="region of interest" description="Disordered" evidence="1">
    <location>
        <begin position="86"/>
        <end position="114"/>
    </location>
</feature>
<dbReference type="InterPro" id="IPR022063">
    <property type="entry name" value="Sex_determin_N"/>
</dbReference>
<dbReference type="STRING" id="597456.A0A0L7QPI6"/>
<feature type="compositionally biased region" description="Basic and acidic residues" evidence="1">
    <location>
        <begin position="1"/>
        <end position="36"/>
    </location>
</feature>
<feature type="compositionally biased region" description="Basic and acidic residues" evidence="1">
    <location>
        <begin position="330"/>
        <end position="351"/>
    </location>
</feature>
<feature type="region of interest" description="Disordered" evidence="1">
    <location>
        <begin position="418"/>
        <end position="528"/>
    </location>
</feature>
<feature type="compositionally biased region" description="Basic and acidic residues" evidence="1">
    <location>
        <begin position="483"/>
        <end position="525"/>
    </location>
</feature>
<dbReference type="AlphaFoldDB" id="A0A0L7QPI6"/>
<feature type="region of interest" description="Disordered" evidence="1">
    <location>
        <begin position="205"/>
        <end position="315"/>
    </location>
</feature>
<keyword evidence="5" id="KW-1185">Reference proteome</keyword>
<evidence type="ECO:0000313" key="4">
    <source>
        <dbReference type="EMBL" id="KOC60469.1"/>
    </source>
</evidence>